<dbReference type="OrthoDB" id="5426294at2759"/>
<protein>
    <submittedName>
        <fullName evidence="2">Uncharacterized protein</fullName>
    </submittedName>
</protein>
<evidence type="ECO:0000313" key="3">
    <source>
        <dbReference type="Proteomes" id="UP000243723"/>
    </source>
</evidence>
<feature type="signal peptide" evidence="1">
    <location>
        <begin position="1"/>
        <end position="18"/>
    </location>
</feature>
<evidence type="ECO:0000256" key="1">
    <source>
        <dbReference type="SAM" id="SignalP"/>
    </source>
</evidence>
<keyword evidence="3" id="KW-1185">Reference proteome</keyword>
<keyword evidence="1" id="KW-0732">Signal</keyword>
<sequence length="221" mass="22157">MKVSSTITILSSIALAAAQFHFNEKDSTFSCTKAQGLAAYCAGGDIIIRCSNGVGHAGNCNDNLAGERPYGNNGLAGCYQTSPSSGDAACTKAGLVYPATGAGDSRLTTPYPIPGSASKVAHTGIYKLAGTGTGIPLATGTGSANPNFNQNPTWSNTTTIVTKPIPAYTAGATLQPTTAAAAATPSASAKTQAYTGSATSQTQTSSSPYWAFALFAVAALL</sequence>
<dbReference type="AlphaFoldDB" id="A0A2P8AK10"/>
<name>A0A2P8AK10_9PEZI</name>
<proteinExistence type="predicted"/>
<reference evidence="2 3" key="1">
    <citation type="submission" date="2017-05" db="EMBL/GenBank/DDBJ databases">
        <title>Draft genome sequence of Elsinoe australis.</title>
        <authorList>
            <person name="Cheng Q."/>
        </authorList>
    </citation>
    <scope>NUCLEOTIDE SEQUENCE [LARGE SCALE GENOMIC DNA]</scope>
    <source>
        <strain evidence="2 3">NL1</strain>
    </source>
</reference>
<gene>
    <name evidence="2" type="ORF">B9Z65_963</name>
</gene>
<evidence type="ECO:0000313" key="2">
    <source>
        <dbReference type="EMBL" id="PSK60813.1"/>
    </source>
</evidence>
<comment type="caution">
    <text evidence="2">The sequence shown here is derived from an EMBL/GenBank/DDBJ whole genome shotgun (WGS) entry which is preliminary data.</text>
</comment>
<organism evidence="2 3">
    <name type="scientific">Elsinoe australis</name>
    <dbReference type="NCBI Taxonomy" id="40998"/>
    <lineage>
        <taxon>Eukaryota</taxon>
        <taxon>Fungi</taxon>
        <taxon>Dikarya</taxon>
        <taxon>Ascomycota</taxon>
        <taxon>Pezizomycotina</taxon>
        <taxon>Dothideomycetes</taxon>
        <taxon>Dothideomycetidae</taxon>
        <taxon>Myriangiales</taxon>
        <taxon>Elsinoaceae</taxon>
        <taxon>Elsinoe</taxon>
    </lineage>
</organism>
<feature type="chain" id="PRO_5015165786" evidence="1">
    <location>
        <begin position="19"/>
        <end position="221"/>
    </location>
</feature>
<dbReference type="Proteomes" id="UP000243723">
    <property type="component" value="Unassembled WGS sequence"/>
</dbReference>
<dbReference type="STRING" id="40998.A0A2P8AK10"/>
<dbReference type="EMBL" id="NHZQ01000003">
    <property type="protein sequence ID" value="PSK60813.1"/>
    <property type="molecule type" value="Genomic_DNA"/>
</dbReference>
<accession>A0A2P8AK10</accession>